<feature type="region of interest" description="Disordered" evidence="1">
    <location>
        <begin position="24"/>
        <end position="75"/>
    </location>
</feature>
<dbReference type="EMBL" id="MCHY01000009">
    <property type="protein sequence ID" value="RKD22719.1"/>
    <property type="molecule type" value="Genomic_DNA"/>
</dbReference>
<reference evidence="4 5" key="1">
    <citation type="submission" date="2016-08" db="EMBL/GenBank/DDBJ databases">
        <title>Novel Firmicute Genomes.</title>
        <authorList>
            <person name="Poppleton D.I."/>
            <person name="Gribaldo S."/>
        </authorList>
    </citation>
    <scope>NUCLEOTIDE SEQUENCE [LARGE SCALE GENOMIC DNA]</scope>
    <source>
        <strain evidence="4 5">RAOx-1</strain>
    </source>
</reference>
<dbReference type="RefSeq" id="WP_120190196.1">
    <property type="nucleotide sequence ID" value="NZ_MCHY01000009.1"/>
</dbReference>
<dbReference type="Pfam" id="PF10648">
    <property type="entry name" value="Gmad2"/>
    <property type="match status" value="1"/>
</dbReference>
<evidence type="ECO:0000313" key="4">
    <source>
        <dbReference type="EMBL" id="RKD22719.1"/>
    </source>
</evidence>
<feature type="domain" description="Bacterial spore germination immunoglobulin-like" evidence="3">
    <location>
        <begin position="81"/>
        <end position="162"/>
    </location>
</feature>
<feature type="compositionally biased region" description="Acidic residues" evidence="1">
    <location>
        <begin position="45"/>
        <end position="67"/>
    </location>
</feature>
<dbReference type="OrthoDB" id="1357684at2"/>
<accession>A0A419SG16</accession>
<keyword evidence="2" id="KW-0732">Signal</keyword>
<dbReference type="PROSITE" id="PS51257">
    <property type="entry name" value="PROKAR_LIPOPROTEIN"/>
    <property type="match status" value="1"/>
</dbReference>
<feature type="compositionally biased region" description="Acidic residues" evidence="1">
    <location>
        <begin position="25"/>
        <end position="36"/>
    </location>
</feature>
<feature type="chain" id="PRO_5019489201" description="Bacterial spore germination immunoglobulin-like domain-containing protein" evidence="2">
    <location>
        <begin position="27"/>
        <end position="176"/>
    </location>
</feature>
<protein>
    <recommendedName>
        <fullName evidence="3">Bacterial spore germination immunoglobulin-like domain-containing protein</fullName>
    </recommendedName>
</protein>
<name>A0A419SG16_9BACL</name>
<comment type="caution">
    <text evidence="4">The sequence shown here is derived from an EMBL/GenBank/DDBJ whole genome shotgun (WGS) entry which is preliminary data.</text>
</comment>
<dbReference type="AlphaFoldDB" id="A0A419SG16"/>
<gene>
    <name evidence="4" type="ORF">BEP19_10710</name>
</gene>
<dbReference type="Proteomes" id="UP000284219">
    <property type="component" value="Unassembled WGS sequence"/>
</dbReference>
<proteinExistence type="predicted"/>
<evidence type="ECO:0000256" key="2">
    <source>
        <dbReference type="SAM" id="SignalP"/>
    </source>
</evidence>
<feature type="signal peptide" evidence="2">
    <location>
        <begin position="1"/>
        <end position="26"/>
    </location>
</feature>
<keyword evidence="5" id="KW-1185">Reference proteome</keyword>
<evidence type="ECO:0000313" key="5">
    <source>
        <dbReference type="Proteomes" id="UP000284219"/>
    </source>
</evidence>
<organism evidence="4 5">
    <name type="scientific">Ammoniphilus oxalaticus</name>
    <dbReference type="NCBI Taxonomy" id="66863"/>
    <lineage>
        <taxon>Bacteria</taxon>
        <taxon>Bacillati</taxon>
        <taxon>Bacillota</taxon>
        <taxon>Bacilli</taxon>
        <taxon>Bacillales</taxon>
        <taxon>Paenibacillaceae</taxon>
        <taxon>Aneurinibacillus group</taxon>
        <taxon>Ammoniphilus</taxon>
    </lineage>
</organism>
<evidence type="ECO:0000256" key="1">
    <source>
        <dbReference type="SAM" id="MobiDB-lite"/>
    </source>
</evidence>
<evidence type="ECO:0000259" key="3">
    <source>
        <dbReference type="Pfam" id="PF10648"/>
    </source>
</evidence>
<sequence length="176" mass="19534">MKIFFKPLMIGLLVIALGVGCSPTQDEDQLPEEPNEQIDPQTDGAQEDGQVEADDETRSEETVDESEPTPKITAENEAFRIYKPDSDTVIENRLIIKGEARVFEGTVQYYLEDGHNILAEGFTQASAGGPEWGEFEVDVEIEQATSPNGMLILFEESAKDSSQLHKLVIPVKFMMP</sequence>
<dbReference type="InterPro" id="IPR018911">
    <property type="entry name" value="Gmad2_Ig-like_dom"/>
</dbReference>